<name>A0A5B0R4Y8_PUCGR</name>
<evidence type="ECO:0000256" key="1">
    <source>
        <dbReference type="SAM" id="MobiDB-lite"/>
    </source>
</evidence>
<reference evidence="2 3" key="1">
    <citation type="submission" date="2019-05" db="EMBL/GenBank/DDBJ databases">
        <title>Emergence of the Ug99 lineage of the wheat stem rust pathogen through somatic hybridization.</title>
        <authorList>
            <person name="Li F."/>
            <person name="Upadhyaya N.M."/>
            <person name="Sperschneider J."/>
            <person name="Matny O."/>
            <person name="Nguyen-Phuc H."/>
            <person name="Mago R."/>
            <person name="Raley C."/>
            <person name="Miller M.E."/>
            <person name="Silverstein K.A.T."/>
            <person name="Henningsen E."/>
            <person name="Hirsch C.D."/>
            <person name="Visser B."/>
            <person name="Pretorius Z.A."/>
            <person name="Steffenson B.J."/>
            <person name="Schwessinger B."/>
            <person name="Dodds P.N."/>
            <person name="Figueroa M."/>
        </authorList>
    </citation>
    <scope>NUCLEOTIDE SEQUENCE [LARGE SCALE GENOMIC DNA]</scope>
    <source>
        <strain evidence="2 3">Ug99</strain>
    </source>
</reference>
<dbReference type="EMBL" id="VDEP01000243">
    <property type="protein sequence ID" value="KAA1120550.1"/>
    <property type="molecule type" value="Genomic_DNA"/>
</dbReference>
<organism evidence="2 3">
    <name type="scientific">Puccinia graminis f. sp. tritici</name>
    <dbReference type="NCBI Taxonomy" id="56615"/>
    <lineage>
        <taxon>Eukaryota</taxon>
        <taxon>Fungi</taxon>
        <taxon>Dikarya</taxon>
        <taxon>Basidiomycota</taxon>
        <taxon>Pucciniomycotina</taxon>
        <taxon>Pucciniomycetes</taxon>
        <taxon>Pucciniales</taxon>
        <taxon>Pucciniaceae</taxon>
        <taxon>Puccinia</taxon>
    </lineage>
</organism>
<dbReference type="PANTHER" id="PTHR31912">
    <property type="entry name" value="IP13529P"/>
    <property type="match status" value="1"/>
</dbReference>
<sequence length="182" mass="19919">MEYNCHFVTTSNVASPLELAEPVVSQLNQLSSEGAFAFDATLKEEVMFMCIPLAFLADSPMAAKFTNTPNPGKANNPCPPNAFKHVSEMIEKHEILDWKVFIGASLTKLTQLGFKWGPAQLILAGVSKATESYRPKTTGSTDKRQPPLQKHLNRPRLKHAASTKGPQNAQASRSHPIRIPGP</sequence>
<dbReference type="PANTHER" id="PTHR31912:SF34">
    <property type="entry name" value="NOTOCHORD-RELATED PROTEIN"/>
    <property type="match status" value="1"/>
</dbReference>
<proteinExistence type="predicted"/>
<feature type="compositionally biased region" description="Basic residues" evidence="1">
    <location>
        <begin position="151"/>
        <end position="161"/>
    </location>
</feature>
<accession>A0A5B0R4Y8</accession>
<comment type="caution">
    <text evidence="2">The sequence shown here is derived from an EMBL/GenBank/DDBJ whole genome shotgun (WGS) entry which is preliminary data.</text>
</comment>
<evidence type="ECO:0000313" key="2">
    <source>
        <dbReference type="EMBL" id="KAA1120550.1"/>
    </source>
</evidence>
<dbReference type="AlphaFoldDB" id="A0A5B0R4Y8"/>
<gene>
    <name evidence="2" type="ORF">PGTUg99_017274</name>
</gene>
<dbReference type="Proteomes" id="UP000325313">
    <property type="component" value="Unassembled WGS sequence"/>
</dbReference>
<feature type="compositionally biased region" description="Polar residues" evidence="1">
    <location>
        <begin position="164"/>
        <end position="173"/>
    </location>
</feature>
<evidence type="ECO:0000313" key="3">
    <source>
        <dbReference type="Proteomes" id="UP000325313"/>
    </source>
</evidence>
<feature type="region of interest" description="Disordered" evidence="1">
    <location>
        <begin position="132"/>
        <end position="182"/>
    </location>
</feature>
<protein>
    <submittedName>
        <fullName evidence="2">Uncharacterized protein</fullName>
    </submittedName>
</protein>